<feature type="transmembrane region" description="Helical" evidence="10">
    <location>
        <begin position="498"/>
        <end position="517"/>
    </location>
</feature>
<keyword evidence="3" id="KW-0813">Transport</keyword>
<dbReference type="PROSITE" id="PS50283">
    <property type="entry name" value="NA_SOLUT_SYMP_3"/>
    <property type="match status" value="1"/>
</dbReference>
<feature type="transmembrane region" description="Helical" evidence="10">
    <location>
        <begin position="300"/>
        <end position="324"/>
    </location>
</feature>
<proteinExistence type="inferred from homology"/>
<evidence type="ECO:0000256" key="6">
    <source>
        <dbReference type="ARBA" id="ARBA00022847"/>
    </source>
</evidence>
<feature type="transmembrane region" description="Helical" evidence="10">
    <location>
        <begin position="150"/>
        <end position="171"/>
    </location>
</feature>
<feature type="transmembrane region" description="Helical" evidence="10">
    <location>
        <begin position="183"/>
        <end position="209"/>
    </location>
</feature>
<evidence type="ECO:0000256" key="7">
    <source>
        <dbReference type="ARBA" id="ARBA00022989"/>
    </source>
</evidence>
<dbReference type="NCBIfam" id="NF006903">
    <property type="entry name" value="PRK09395.1"/>
    <property type="match status" value="1"/>
</dbReference>
<dbReference type="RefSeq" id="WP_238270481.1">
    <property type="nucleotide sequence ID" value="NZ_BPQG01000005.1"/>
</dbReference>
<feature type="chain" id="PRO_5046931244" evidence="11">
    <location>
        <begin position="26"/>
        <end position="540"/>
    </location>
</feature>
<evidence type="ECO:0000256" key="10">
    <source>
        <dbReference type="SAM" id="Phobius"/>
    </source>
</evidence>
<keyword evidence="4" id="KW-1003">Cell membrane</keyword>
<evidence type="ECO:0000256" key="2">
    <source>
        <dbReference type="ARBA" id="ARBA00006434"/>
    </source>
</evidence>
<dbReference type="EMBL" id="BPQG01000005">
    <property type="protein sequence ID" value="GJD42574.1"/>
    <property type="molecule type" value="Genomic_DNA"/>
</dbReference>
<organism evidence="12 13">
    <name type="scientific">Methylobacterium cerastii</name>
    <dbReference type="NCBI Taxonomy" id="932741"/>
    <lineage>
        <taxon>Bacteria</taxon>
        <taxon>Pseudomonadati</taxon>
        <taxon>Pseudomonadota</taxon>
        <taxon>Alphaproteobacteria</taxon>
        <taxon>Hyphomicrobiales</taxon>
        <taxon>Methylobacteriaceae</taxon>
        <taxon>Methylobacterium</taxon>
    </lineage>
</organism>
<keyword evidence="6" id="KW-0769">Symport</keyword>
<evidence type="ECO:0000256" key="9">
    <source>
        <dbReference type="RuleBase" id="RU362091"/>
    </source>
</evidence>
<keyword evidence="13" id="KW-1185">Reference proteome</keyword>
<keyword evidence="8 10" id="KW-0472">Membrane</keyword>
<dbReference type="InterPro" id="IPR050277">
    <property type="entry name" value="Sodium:Solute_Symporter"/>
</dbReference>
<feature type="transmembrane region" description="Helical" evidence="10">
    <location>
        <begin position="35"/>
        <end position="56"/>
    </location>
</feature>
<evidence type="ECO:0000256" key="1">
    <source>
        <dbReference type="ARBA" id="ARBA00004651"/>
    </source>
</evidence>
<comment type="similarity">
    <text evidence="2 9">Belongs to the sodium:solute symporter (SSF) (TC 2.A.21) family.</text>
</comment>
<dbReference type="Proteomes" id="UP001055117">
    <property type="component" value="Unassembled WGS sequence"/>
</dbReference>
<keyword evidence="11" id="KW-0732">Signal</keyword>
<dbReference type="Pfam" id="PF00474">
    <property type="entry name" value="SSF"/>
    <property type="match status" value="1"/>
</dbReference>
<accession>A0ABQ4QCY5</accession>
<feature type="transmembrane region" description="Helical" evidence="10">
    <location>
        <begin position="77"/>
        <end position="99"/>
    </location>
</feature>
<evidence type="ECO:0000256" key="8">
    <source>
        <dbReference type="ARBA" id="ARBA00023136"/>
    </source>
</evidence>
<feature type="signal peptide" evidence="11">
    <location>
        <begin position="1"/>
        <end position="25"/>
    </location>
</feature>
<evidence type="ECO:0000313" key="12">
    <source>
        <dbReference type="EMBL" id="GJD42574.1"/>
    </source>
</evidence>
<feature type="transmembrane region" description="Helical" evidence="10">
    <location>
        <begin position="361"/>
        <end position="386"/>
    </location>
</feature>
<feature type="transmembrane region" description="Helical" evidence="10">
    <location>
        <begin position="432"/>
        <end position="456"/>
    </location>
</feature>
<dbReference type="PANTHER" id="PTHR48086">
    <property type="entry name" value="SODIUM/PROLINE SYMPORTER-RELATED"/>
    <property type="match status" value="1"/>
</dbReference>
<feature type="transmembrane region" description="Helical" evidence="10">
    <location>
        <begin position="463"/>
        <end position="486"/>
    </location>
</feature>
<feature type="transmembrane region" description="Helical" evidence="10">
    <location>
        <begin position="216"/>
        <end position="234"/>
    </location>
</feature>
<dbReference type="Gene3D" id="1.20.1730.10">
    <property type="entry name" value="Sodium/glucose cotransporter"/>
    <property type="match status" value="1"/>
</dbReference>
<evidence type="ECO:0000256" key="4">
    <source>
        <dbReference type="ARBA" id="ARBA00022475"/>
    </source>
</evidence>
<dbReference type="CDD" id="cd11480">
    <property type="entry name" value="SLC5sbd_u4"/>
    <property type="match status" value="1"/>
</dbReference>
<protein>
    <submittedName>
        <fullName evidence="12">Cation/acetate symporter ActP</fullName>
    </submittedName>
</protein>
<comment type="caution">
    <text evidence="12">The sequence shown here is derived from an EMBL/GenBank/DDBJ whole genome shotgun (WGS) entry which is preliminary data.</text>
</comment>
<evidence type="ECO:0000313" key="13">
    <source>
        <dbReference type="Proteomes" id="UP001055117"/>
    </source>
</evidence>
<gene>
    <name evidence="12" type="primary">actP_1</name>
    <name evidence="12" type="ORF">AFCDBAGC_0412</name>
</gene>
<feature type="transmembrane region" description="Helical" evidence="10">
    <location>
        <begin position="266"/>
        <end position="288"/>
    </location>
</feature>
<comment type="subcellular location">
    <subcellularLocation>
        <location evidence="1">Cell membrane</location>
        <topology evidence="1">Multi-pass membrane protein</topology>
    </subcellularLocation>
</comment>
<evidence type="ECO:0000256" key="5">
    <source>
        <dbReference type="ARBA" id="ARBA00022692"/>
    </source>
</evidence>
<feature type="transmembrane region" description="Helical" evidence="10">
    <location>
        <begin position="105"/>
        <end position="124"/>
    </location>
</feature>
<evidence type="ECO:0000256" key="11">
    <source>
        <dbReference type="SAM" id="SignalP"/>
    </source>
</evidence>
<evidence type="ECO:0000256" key="3">
    <source>
        <dbReference type="ARBA" id="ARBA00022448"/>
    </source>
</evidence>
<dbReference type="InterPro" id="IPR001734">
    <property type="entry name" value="Na/solute_symporter"/>
</dbReference>
<dbReference type="InterPro" id="IPR038377">
    <property type="entry name" value="Na/Glc_symporter_sf"/>
</dbReference>
<keyword evidence="7 10" id="KW-1133">Transmembrane helix</keyword>
<reference evidence="12 13" key="1">
    <citation type="journal article" date="2021" name="Front. Microbiol.">
        <title>Comprehensive Comparative Genomics and Phenotyping of Methylobacterium Species.</title>
        <authorList>
            <person name="Alessa O."/>
            <person name="Ogura Y."/>
            <person name="Fujitani Y."/>
            <person name="Takami H."/>
            <person name="Hayashi T."/>
            <person name="Sahin N."/>
            <person name="Tani A."/>
        </authorList>
    </citation>
    <scope>NUCLEOTIDE SEQUENCE [LARGE SCALE GENOMIC DNA]</scope>
    <source>
        <strain evidence="12 13">DSM 23679</strain>
    </source>
</reference>
<feature type="transmembrane region" description="Helical" evidence="10">
    <location>
        <begin position="407"/>
        <end position="426"/>
    </location>
</feature>
<sequence>MPMHRHAARAALTVVALPLATPAFAAAAETSSLNLTAISLFLCFVLLTLWITWKAAQRTKSTDDFYAAGGNITGFQNGLAIAGDAMSAGAFLGLTALVFTSGFDGLIYAIGYTTGMPIVVFLLAERLRKLGRYTFTDVVCSRLSERPIRIFAACASLVVVAFYLIAQMVGAGQLIQLLFGLDYLYAEFLVGVLMVCYVMFGGMVATTWVQIIKAGLLMAGATLIVLLVLVTYRFDFGALLAQAAAVHPKGTAILAPQAAPKDPLSALSLGLALMFGTAGLPHILMRFFTVPDARAARVSVFWAATFMNYFYALVFVLGFGALVMTAGNPAYIGVGGALRGGGNMAAIHLSHAVGGDAMMGFISAVAFATILAVVSGLTLAGASAVSHDLYAGVIRRGRLDEKSELRISRIATFVLGLVAIGLGIAFKGQNVAYMVSLAFAVACSSTFPVLLLALYWRGLTTTGAVVGGTVGLLSALGLTLVGPAVWVKVLGNPAPLFAMDPPTLVTLPLAFATCWLVSRLDRSAQAANDRERFDLQQQAA</sequence>
<name>A0ABQ4QCY5_9HYPH</name>
<dbReference type="PANTHER" id="PTHR48086:SF6">
    <property type="entry name" value="CATION_ACETATE SYMPORTER ACTP"/>
    <property type="match status" value="1"/>
</dbReference>
<keyword evidence="5 10" id="KW-0812">Transmembrane</keyword>